<sequence length="70" mass="8206">MIGTKLYVWALRYTADEYIALLDTFSGHIAMDRARNARLYREIRRLLAERPDGRLTRHWSAVLTVARRTG</sequence>
<dbReference type="RefSeq" id="WP_225267698.1">
    <property type="nucleotide sequence ID" value="NZ_CP084058.1"/>
</dbReference>
<reference evidence="1" key="1">
    <citation type="submission" date="2016-04" db="EMBL/GenBank/DDBJ databases">
        <authorList>
            <person name="Evans L.H."/>
            <person name="Alamgir A."/>
            <person name="Owens N."/>
            <person name="Weber N.D."/>
            <person name="Virtaneva K."/>
            <person name="Barbian K."/>
            <person name="Babar A."/>
            <person name="Rosenke K."/>
        </authorList>
    </citation>
    <scope>NUCLEOTIDE SEQUENCE</scope>
    <source>
        <strain evidence="1">Nono1</strain>
    </source>
</reference>
<dbReference type="EMBL" id="LT559118">
    <property type="protein sequence ID" value="SBO98975.1"/>
    <property type="molecule type" value="Genomic_DNA"/>
</dbReference>
<name>A0A1M4EJA8_9ACTN</name>
<organism evidence="1">
    <name type="scientific">Nonomuraea gerenzanensis</name>
    <dbReference type="NCBI Taxonomy" id="93944"/>
    <lineage>
        <taxon>Bacteria</taxon>
        <taxon>Bacillati</taxon>
        <taxon>Actinomycetota</taxon>
        <taxon>Actinomycetes</taxon>
        <taxon>Streptosporangiales</taxon>
        <taxon>Streptosporangiaceae</taxon>
        <taxon>Nonomuraea</taxon>
    </lineage>
</organism>
<proteinExistence type="predicted"/>
<dbReference type="AlphaFoldDB" id="A0A1M4EJA8"/>
<accession>A0A1M4EJA8</accession>
<evidence type="ECO:0000313" key="1">
    <source>
        <dbReference type="EMBL" id="SBO98975.1"/>
    </source>
</evidence>
<keyword evidence="1" id="KW-0489">Methyltransferase</keyword>
<dbReference type="GO" id="GO:0008168">
    <property type="term" value="F:methyltransferase activity"/>
    <property type="evidence" value="ECO:0007669"/>
    <property type="project" value="UniProtKB-KW"/>
</dbReference>
<gene>
    <name evidence="1" type="ORF">BN4615_P8491</name>
</gene>
<dbReference type="GO" id="GO:0032259">
    <property type="term" value="P:methylation"/>
    <property type="evidence" value="ECO:0007669"/>
    <property type="project" value="UniProtKB-KW"/>
</dbReference>
<protein>
    <submittedName>
        <fullName evidence="1">Putative methyltransferase</fullName>
    </submittedName>
</protein>
<keyword evidence="1" id="KW-0808">Transferase</keyword>